<keyword evidence="10" id="KW-1185">Reference proteome</keyword>
<dbReference type="Pfam" id="PF02665">
    <property type="entry name" value="Nitrate_red_gam"/>
    <property type="match status" value="1"/>
</dbReference>
<dbReference type="SUPFAM" id="SSF103501">
    <property type="entry name" value="Respiratory nitrate reductase 1 gamma chain"/>
    <property type="match status" value="1"/>
</dbReference>
<evidence type="ECO:0000256" key="5">
    <source>
        <dbReference type="ARBA" id="ARBA00023002"/>
    </source>
</evidence>
<name>N0BEP0_9EURY</name>
<dbReference type="GO" id="GO:0005886">
    <property type="term" value="C:plasma membrane"/>
    <property type="evidence" value="ECO:0007669"/>
    <property type="project" value="UniProtKB-SubCell"/>
</dbReference>
<feature type="transmembrane region" description="Helical" evidence="7">
    <location>
        <begin position="140"/>
        <end position="158"/>
    </location>
</feature>
<keyword evidence="2" id="KW-1003">Cell membrane</keyword>
<protein>
    <submittedName>
        <fullName evidence="9">Nitrate reductase gamma subunit</fullName>
    </submittedName>
</protein>
<evidence type="ECO:0000256" key="7">
    <source>
        <dbReference type="SAM" id="Phobius"/>
    </source>
</evidence>
<evidence type="ECO:0000256" key="2">
    <source>
        <dbReference type="ARBA" id="ARBA00022475"/>
    </source>
</evidence>
<dbReference type="STRING" id="387631.Asulf_02138"/>
<keyword evidence="5" id="KW-0560">Oxidoreductase</keyword>
<feature type="domain" description="NarG-like" evidence="8">
    <location>
        <begin position="101"/>
        <end position="206"/>
    </location>
</feature>
<dbReference type="OrthoDB" id="371868at2157"/>
<dbReference type="AlphaFoldDB" id="N0BEP0"/>
<dbReference type="Proteomes" id="UP000013307">
    <property type="component" value="Chromosome"/>
</dbReference>
<dbReference type="RefSeq" id="WP_015591690.1">
    <property type="nucleotide sequence ID" value="NC_021169.1"/>
</dbReference>
<evidence type="ECO:0000256" key="1">
    <source>
        <dbReference type="ARBA" id="ARBA00004651"/>
    </source>
</evidence>
<dbReference type="InterPro" id="IPR036197">
    <property type="entry name" value="NarG-like_sf"/>
</dbReference>
<dbReference type="EMBL" id="CP005290">
    <property type="protein sequence ID" value="AGK62094.1"/>
    <property type="molecule type" value="Genomic_DNA"/>
</dbReference>
<evidence type="ECO:0000313" key="10">
    <source>
        <dbReference type="Proteomes" id="UP000013307"/>
    </source>
</evidence>
<comment type="subcellular location">
    <subcellularLocation>
        <location evidence="1">Cell membrane</location>
        <topology evidence="1">Multi-pass membrane protein</topology>
    </subcellularLocation>
</comment>
<dbReference type="eggNOG" id="arCOG02196">
    <property type="taxonomic scope" value="Archaea"/>
</dbReference>
<organism evidence="9 10">
    <name type="scientific">Archaeoglobus sulfaticallidus PM70-1</name>
    <dbReference type="NCBI Taxonomy" id="387631"/>
    <lineage>
        <taxon>Archaea</taxon>
        <taxon>Methanobacteriati</taxon>
        <taxon>Methanobacteriota</taxon>
        <taxon>Archaeoglobi</taxon>
        <taxon>Archaeoglobales</taxon>
        <taxon>Archaeoglobaceae</taxon>
        <taxon>Archaeoglobus</taxon>
    </lineage>
</organism>
<evidence type="ECO:0000313" key="9">
    <source>
        <dbReference type="EMBL" id="AGK62094.1"/>
    </source>
</evidence>
<reference evidence="9 10" key="1">
    <citation type="journal article" date="2013" name="Genome Announc.">
        <title>Complete Genome Sequence of the Thermophilic and Facultatively Chemolithoautotrophic Sulfate Reducer Archaeoglobus sulfaticallidus Strain PM70-1T.</title>
        <authorList>
            <person name="Stokke R."/>
            <person name="Hocking W.P."/>
            <person name="Steinsbu B.O."/>
            <person name="Steen I.H."/>
        </authorList>
    </citation>
    <scope>NUCLEOTIDE SEQUENCE [LARGE SCALE GENOMIC DNA]</scope>
    <source>
        <strain evidence="9">PM70-1</strain>
    </source>
</reference>
<sequence length="221" mass="25651">MNGWEYFVGVVMPYIAMSIFVIAAIYKVIRWATAPKNLDWELFPVPESKGKQIAEMLREIIVLYQVYNYNRKIWFQSLLLHYGLYALGLWLVLTVIGVNVYYLGVLGAVGVLIGSVLLFLTRLSNSEMKMISNATQYINLLLLMITSGLALYADFFNFKIRDYFLSILTGSPNYQIFDKPEFFLALFFVEIFVLYLPLSSMVHFFAKYYTWDKIRWGGSSH</sequence>
<keyword evidence="4 7" id="KW-1133">Transmembrane helix</keyword>
<feature type="transmembrane region" description="Helical" evidence="7">
    <location>
        <begin position="73"/>
        <end position="93"/>
    </location>
</feature>
<evidence type="ECO:0000259" key="8">
    <source>
        <dbReference type="Pfam" id="PF02665"/>
    </source>
</evidence>
<feature type="transmembrane region" description="Helical" evidence="7">
    <location>
        <begin position="182"/>
        <end position="206"/>
    </location>
</feature>
<dbReference type="HOGENOM" id="CLU_1254267_0_0_2"/>
<dbReference type="InterPro" id="IPR023234">
    <property type="entry name" value="NarG-like_domain"/>
</dbReference>
<dbReference type="Gene3D" id="1.20.950.20">
    <property type="entry name" value="Transmembrane di-heme cytochromes, Chain C"/>
    <property type="match status" value="1"/>
</dbReference>
<dbReference type="GeneID" id="15393771"/>
<feature type="transmembrane region" description="Helical" evidence="7">
    <location>
        <begin position="6"/>
        <end position="26"/>
    </location>
</feature>
<gene>
    <name evidence="9" type="ORF">Asulf_02138</name>
</gene>
<evidence type="ECO:0000256" key="4">
    <source>
        <dbReference type="ARBA" id="ARBA00022989"/>
    </source>
</evidence>
<feature type="transmembrane region" description="Helical" evidence="7">
    <location>
        <begin position="99"/>
        <end position="120"/>
    </location>
</feature>
<dbReference type="KEGG" id="ast:Asulf_02138"/>
<evidence type="ECO:0000256" key="3">
    <source>
        <dbReference type="ARBA" id="ARBA00022692"/>
    </source>
</evidence>
<keyword evidence="3 7" id="KW-0812">Transmembrane</keyword>
<keyword evidence="6 7" id="KW-0472">Membrane</keyword>
<dbReference type="GO" id="GO:0016491">
    <property type="term" value="F:oxidoreductase activity"/>
    <property type="evidence" value="ECO:0007669"/>
    <property type="project" value="UniProtKB-KW"/>
</dbReference>
<proteinExistence type="predicted"/>
<accession>N0BEP0</accession>
<evidence type="ECO:0000256" key="6">
    <source>
        <dbReference type="ARBA" id="ARBA00023136"/>
    </source>
</evidence>